<evidence type="ECO:0000313" key="7">
    <source>
        <dbReference type="Proteomes" id="UP000234328"/>
    </source>
</evidence>
<sequence length="297" mass="33021">MRFDLIDLRLFLNVHETGTITEGARKSHMTLASASERIKGMESILGVALLTRSRRGVEITPAGRTLIHHARVVLQQMDRMRGELDCYGNGIKGHVRLLCNTSALSEHLPEILNSFLNMNPQISIDMEERLSFEIADAIRNGMGDIGMVASSANLQGLEVFHFRPDPLTLICARHHELAQRSCITLAEVAHLEFVGLAGDSALQEHVAYHARKSGKELTYRIRLRGIDAVCRMVGHGIGIAVVPQAAAIRYARSAHIKRIVLTDAWASRDLVLCVRSLEELPAYVRKMLHHILAFCKA</sequence>
<dbReference type="Gene3D" id="1.10.10.10">
    <property type="entry name" value="Winged helix-like DNA-binding domain superfamily/Winged helix DNA-binding domain"/>
    <property type="match status" value="1"/>
</dbReference>
<name>A0A2N4UHX2_9BURK</name>
<dbReference type="GO" id="GO:0003677">
    <property type="term" value="F:DNA binding"/>
    <property type="evidence" value="ECO:0007669"/>
    <property type="project" value="UniProtKB-KW"/>
</dbReference>
<evidence type="ECO:0000256" key="1">
    <source>
        <dbReference type="ARBA" id="ARBA00009437"/>
    </source>
</evidence>
<evidence type="ECO:0000313" key="6">
    <source>
        <dbReference type="EMBL" id="PLC54626.1"/>
    </source>
</evidence>
<gene>
    <name evidence="6" type="ORF">CR155_07640</name>
</gene>
<dbReference type="Pfam" id="PF00126">
    <property type="entry name" value="HTH_1"/>
    <property type="match status" value="1"/>
</dbReference>
<dbReference type="EMBL" id="PDNV01000004">
    <property type="protein sequence ID" value="PLC54626.1"/>
    <property type="molecule type" value="Genomic_DNA"/>
</dbReference>
<keyword evidence="3" id="KW-0238">DNA-binding</keyword>
<dbReference type="PANTHER" id="PTHR30419">
    <property type="entry name" value="HTH-TYPE TRANSCRIPTIONAL REGULATOR YBHD"/>
    <property type="match status" value="1"/>
</dbReference>
<dbReference type="InterPro" id="IPR036388">
    <property type="entry name" value="WH-like_DNA-bd_sf"/>
</dbReference>
<protein>
    <submittedName>
        <fullName evidence="6">LysR family transcriptional regulator</fullName>
    </submittedName>
</protein>
<dbReference type="SUPFAM" id="SSF46785">
    <property type="entry name" value="Winged helix' DNA-binding domain"/>
    <property type="match status" value="1"/>
</dbReference>
<dbReference type="InterPro" id="IPR005119">
    <property type="entry name" value="LysR_subst-bd"/>
</dbReference>
<dbReference type="OrthoDB" id="9785974at2"/>
<keyword evidence="2" id="KW-0805">Transcription regulation</keyword>
<dbReference type="GO" id="GO:0003700">
    <property type="term" value="F:DNA-binding transcription factor activity"/>
    <property type="evidence" value="ECO:0007669"/>
    <property type="project" value="InterPro"/>
</dbReference>
<evidence type="ECO:0000256" key="4">
    <source>
        <dbReference type="ARBA" id="ARBA00023163"/>
    </source>
</evidence>
<accession>A0A2N4UHX2</accession>
<proteinExistence type="inferred from homology"/>
<feature type="domain" description="HTH lysR-type" evidence="5">
    <location>
        <begin position="3"/>
        <end position="60"/>
    </location>
</feature>
<dbReference type="GO" id="GO:0005829">
    <property type="term" value="C:cytosol"/>
    <property type="evidence" value="ECO:0007669"/>
    <property type="project" value="TreeGrafter"/>
</dbReference>
<dbReference type="CDD" id="cd08421">
    <property type="entry name" value="PBP2_LTTR_like_1"/>
    <property type="match status" value="1"/>
</dbReference>
<dbReference type="AlphaFoldDB" id="A0A2N4UHX2"/>
<dbReference type="PANTHER" id="PTHR30419:SF2">
    <property type="entry name" value="LYSR FAMILY TRANSCRIPTIONAL REGULATOR"/>
    <property type="match status" value="1"/>
</dbReference>
<evidence type="ECO:0000256" key="2">
    <source>
        <dbReference type="ARBA" id="ARBA00023015"/>
    </source>
</evidence>
<keyword evidence="4" id="KW-0804">Transcription</keyword>
<evidence type="ECO:0000256" key="3">
    <source>
        <dbReference type="ARBA" id="ARBA00023125"/>
    </source>
</evidence>
<dbReference type="Proteomes" id="UP000234328">
    <property type="component" value="Unassembled WGS sequence"/>
</dbReference>
<dbReference type="SUPFAM" id="SSF53850">
    <property type="entry name" value="Periplasmic binding protein-like II"/>
    <property type="match status" value="1"/>
</dbReference>
<organism evidence="6 7">
    <name type="scientific">Pollutimonas nitritireducens</name>
    <dbReference type="NCBI Taxonomy" id="2045209"/>
    <lineage>
        <taxon>Bacteria</taxon>
        <taxon>Pseudomonadati</taxon>
        <taxon>Pseudomonadota</taxon>
        <taxon>Betaproteobacteria</taxon>
        <taxon>Burkholderiales</taxon>
        <taxon>Alcaligenaceae</taxon>
        <taxon>Pollutimonas</taxon>
    </lineage>
</organism>
<dbReference type="RefSeq" id="WP_102069395.1">
    <property type="nucleotide sequence ID" value="NZ_PDNV01000004.1"/>
</dbReference>
<dbReference type="InterPro" id="IPR050950">
    <property type="entry name" value="HTH-type_LysR_regulators"/>
</dbReference>
<comment type="caution">
    <text evidence="6">The sequence shown here is derived from an EMBL/GenBank/DDBJ whole genome shotgun (WGS) entry which is preliminary data.</text>
</comment>
<dbReference type="FunFam" id="1.10.10.10:FF:000001">
    <property type="entry name" value="LysR family transcriptional regulator"/>
    <property type="match status" value="1"/>
</dbReference>
<dbReference type="PROSITE" id="PS50931">
    <property type="entry name" value="HTH_LYSR"/>
    <property type="match status" value="1"/>
</dbReference>
<dbReference type="InterPro" id="IPR036390">
    <property type="entry name" value="WH_DNA-bd_sf"/>
</dbReference>
<dbReference type="InterPro" id="IPR000847">
    <property type="entry name" value="LysR_HTH_N"/>
</dbReference>
<evidence type="ECO:0000259" key="5">
    <source>
        <dbReference type="PROSITE" id="PS50931"/>
    </source>
</evidence>
<comment type="similarity">
    <text evidence="1">Belongs to the LysR transcriptional regulatory family.</text>
</comment>
<dbReference type="Pfam" id="PF03466">
    <property type="entry name" value="LysR_substrate"/>
    <property type="match status" value="1"/>
</dbReference>
<reference evidence="6 7" key="1">
    <citation type="submission" date="2017-10" db="EMBL/GenBank/DDBJ databases">
        <title>Two draft genome sequences of Pusillimonas sp. strains isolated from a nitrate- and radionuclide-contaminated groundwater in Russia.</title>
        <authorList>
            <person name="Grouzdev D.S."/>
            <person name="Tourova T.P."/>
            <person name="Goeva M.A."/>
            <person name="Babich T.L."/>
            <person name="Sokolova D.S."/>
            <person name="Abdullin R."/>
            <person name="Poltaraus A.B."/>
            <person name="Toshchakov S.V."/>
            <person name="Nazina T.N."/>
        </authorList>
    </citation>
    <scope>NUCLEOTIDE SEQUENCE [LARGE SCALE GENOMIC DNA]</scope>
    <source>
        <strain evidence="6 7">JR1/69-2-13</strain>
    </source>
</reference>
<keyword evidence="7" id="KW-1185">Reference proteome</keyword>
<dbReference type="Gene3D" id="3.40.190.290">
    <property type="match status" value="1"/>
</dbReference>